<dbReference type="AlphaFoldDB" id="A0A8K0GZH5"/>
<proteinExistence type="predicted"/>
<dbReference type="EMBL" id="VOIH02000007">
    <property type="protein sequence ID" value="KAF3442906.1"/>
    <property type="molecule type" value="Genomic_DNA"/>
</dbReference>
<name>A0A8K0GZH5_9ROSA</name>
<comment type="caution">
    <text evidence="1">The sequence shown here is derived from an EMBL/GenBank/DDBJ whole genome shotgun (WGS) entry which is preliminary data.</text>
</comment>
<gene>
    <name evidence="1" type="ORF">FNV43_RR16824</name>
</gene>
<keyword evidence="2" id="KW-1185">Reference proteome</keyword>
<dbReference type="Proteomes" id="UP000796880">
    <property type="component" value="Unassembled WGS sequence"/>
</dbReference>
<evidence type="ECO:0000313" key="1">
    <source>
        <dbReference type="EMBL" id="KAF3442906.1"/>
    </source>
</evidence>
<accession>A0A8K0GZH5</accession>
<reference evidence="1" key="1">
    <citation type="submission" date="2020-03" db="EMBL/GenBank/DDBJ databases">
        <title>A high-quality chromosome-level genome assembly of a woody plant with both climbing and erect habits, Rhamnella rubrinervis.</title>
        <authorList>
            <person name="Lu Z."/>
            <person name="Yang Y."/>
            <person name="Zhu X."/>
            <person name="Sun Y."/>
        </authorList>
    </citation>
    <scope>NUCLEOTIDE SEQUENCE</scope>
    <source>
        <strain evidence="1">BYM</strain>
        <tissue evidence="1">Leaf</tissue>
    </source>
</reference>
<evidence type="ECO:0000313" key="2">
    <source>
        <dbReference type="Proteomes" id="UP000796880"/>
    </source>
</evidence>
<sequence>MSSLRIINNKMHLIMKVLLLRMLVNKQDRHTKNIIGWIHMKICLMNEEGKICDEEKNVMQIDSEVQFISPSKVIQQEPRIKKRAEKLKLPFVVSTETRETLNNILPPSMDFDPKRPPPYDISMKCFERLTSDMDEVIDYNIYDVSKEFFCDLVQGEWLNDKGNIERRWPKFEKWRKDEKSRKTTYEFDMGFLSYISNIAYTPSS</sequence>
<protein>
    <submittedName>
        <fullName evidence="1">Uncharacterized protein</fullName>
    </submittedName>
</protein>
<organism evidence="1 2">
    <name type="scientific">Rhamnella rubrinervis</name>
    <dbReference type="NCBI Taxonomy" id="2594499"/>
    <lineage>
        <taxon>Eukaryota</taxon>
        <taxon>Viridiplantae</taxon>
        <taxon>Streptophyta</taxon>
        <taxon>Embryophyta</taxon>
        <taxon>Tracheophyta</taxon>
        <taxon>Spermatophyta</taxon>
        <taxon>Magnoliopsida</taxon>
        <taxon>eudicotyledons</taxon>
        <taxon>Gunneridae</taxon>
        <taxon>Pentapetalae</taxon>
        <taxon>rosids</taxon>
        <taxon>fabids</taxon>
        <taxon>Rosales</taxon>
        <taxon>Rhamnaceae</taxon>
        <taxon>rhamnoid group</taxon>
        <taxon>Rhamneae</taxon>
        <taxon>Rhamnella</taxon>
    </lineage>
</organism>